<dbReference type="InterPro" id="IPR011050">
    <property type="entry name" value="Pectin_lyase_fold/virulence"/>
</dbReference>
<organism evidence="8 9">
    <name type="scientific">Miscanthus lutarioriparius</name>
    <dbReference type="NCBI Taxonomy" id="422564"/>
    <lineage>
        <taxon>Eukaryota</taxon>
        <taxon>Viridiplantae</taxon>
        <taxon>Streptophyta</taxon>
        <taxon>Embryophyta</taxon>
        <taxon>Tracheophyta</taxon>
        <taxon>Spermatophyta</taxon>
        <taxon>Magnoliopsida</taxon>
        <taxon>Liliopsida</taxon>
        <taxon>Poales</taxon>
        <taxon>Poaceae</taxon>
        <taxon>PACMAD clade</taxon>
        <taxon>Panicoideae</taxon>
        <taxon>Andropogonodae</taxon>
        <taxon>Andropogoneae</taxon>
        <taxon>Saccharinae</taxon>
        <taxon>Miscanthus</taxon>
    </lineage>
</organism>
<evidence type="ECO:0000313" key="9">
    <source>
        <dbReference type="Proteomes" id="UP000604825"/>
    </source>
</evidence>
<comment type="caution">
    <text evidence="8">The sequence shown here is derived from an EMBL/GenBank/DDBJ whole genome shotgun (WGS) entry which is preliminary data.</text>
</comment>
<dbReference type="PANTHER" id="PTHR31707">
    <property type="entry name" value="PECTINESTERASE"/>
    <property type="match status" value="1"/>
</dbReference>
<dbReference type="InterPro" id="IPR033131">
    <property type="entry name" value="Pectinesterase_Asp_AS"/>
</dbReference>
<proteinExistence type="predicted"/>
<keyword evidence="3 5" id="KW-0063">Aspartyl esterase</keyword>
<dbReference type="PROSITE" id="PS00503">
    <property type="entry name" value="PECTINESTERASE_2"/>
    <property type="match status" value="1"/>
</dbReference>
<dbReference type="Proteomes" id="UP000604825">
    <property type="component" value="Unassembled WGS sequence"/>
</dbReference>
<dbReference type="InterPro" id="IPR012334">
    <property type="entry name" value="Pectin_lyas_fold"/>
</dbReference>
<dbReference type="AlphaFoldDB" id="A0A811PKN8"/>
<evidence type="ECO:0000256" key="2">
    <source>
        <dbReference type="ARBA" id="ARBA00022801"/>
    </source>
</evidence>
<dbReference type="EC" id="3.1.1.11" evidence="5"/>
<dbReference type="Gene3D" id="2.160.20.10">
    <property type="entry name" value="Single-stranded right-handed beta-helix, Pectin lyase-like"/>
    <property type="match status" value="1"/>
</dbReference>
<comment type="pathway">
    <text evidence="1 5">Glycan metabolism; pectin degradation; 2-dehydro-3-deoxy-D-gluconate from pectin: step 1/5.</text>
</comment>
<protein>
    <recommendedName>
        <fullName evidence="5">Pectinesterase</fullName>
        <ecNumber evidence="5">3.1.1.11</ecNumber>
    </recommendedName>
</protein>
<evidence type="ECO:0000256" key="6">
    <source>
        <dbReference type="SAM" id="MobiDB-lite"/>
    </source>
</evidence>
<dbReference type="EMBL" id="CAJGYO010000007">
    <property type="protein sequence ID" value="CAD6241631.1"/>
    <property type="molecule type" value="Genomic_DNA"/>
</dbReference>
<feature type="domain" description="Pectinesterase catalytic" evidence="7">
    <location>
        <begin position="69"/>
        <end position="245"/>
    </location>
</feature>
<feature type="chain" id="PRO_5033098226" description="Pectinesterase" evidence="5">
    <location>
        <begin position="26"/>
        <end position="377"/>
    </location>
</feature>
<keyword evidence="2 5" id="KW-0378">Hydrolase</keyword>
<evidence type="ECO:0000256" key="3">
    <source>
        <dbReference type="ARBA" id="ARBA00023085"/>
    </source>
</evidence>
<feature type="region of interest" description="Disordered" evidence="6">
    <location>
        <begin position="316"/>
        <end position="347"/>
    </location>
</feature>
<feature type="signal peptide" evidence="5">
    <location>
        <begin position="1"/>
        <end position="25"/>
    </location>
</feature>
<dbReference type="SUPFAM" id="SSF51126">
    <property type="entry name" value="Pectin lyase-like"/>
    <property type="match status" value="1"/>
</dbReference>
<accession>A0A811PKN8</accession>
<sequence>MSGGGRSSLALVAFLSVLMLHMAAGISGAGGKRPVPTAARPWPPAPHAVVVSPQKPDECRRGRGAAECYTSIGKALAEAGRLVPKVKHRFVLLIKTGEYREQVNITRRNVVLLGEGRGNTIITGNLSNLTGTGMYMTATVTDGFLAQNLTIRNEAGPRGKQAVALRSNSNRTVVFGCSIEGYEDTLYAENGAQVYLDTDIYGTVDFVFGNARAVFQRCRIRVREPLPGKHNVISAQGCKVQQQDSELGAVVHADGWVPWDKNHVIKETTESVKYLEFNNTGPGADTSRRVNWTGVQVIHDAAQVAKYSIDGAYKPSEQAHVEKSGFPSRSRTTTRSPAGSSGSGSSLPAASASIVVVDRHPLASLPACYYLSACLLL</sequence>
<evidence type="ECO:0000256" key="1">
    <source>
        <dbReference type="ARBA" id="ARBA00005184"/>
    </source>
</evidence>
<dbReference type="OrthoDB" id="615350at2759"/>
<evidence type="ECO:0000256" key="4">
    <source>
        <dbReference type="PROSITE-ProRule" id="PRU10040"/>
    </source>
</evidence>
<dbReference type="InterPro" id="IPR000070">
    <property type="entry name" value="Pectinesterase_cat"/>
</dbReference>
<evidence type="ECO:0000313" key="8">
    <source>
        <dbReference type="EMBL" id="CAD6241631.1"/>
    </source>
</evidence>
<keyword evidence="9" id="KW-1185">Reference proteome</keyword>
<evidence type="ECO:0000259" key="7">
    <source>
        <dbReference type="Pfam" id="PF01095"/>
    </source>
</evidence>
<dbReference type="UniPathway" id="UPA00545">
    <property type="reaction ID" value="UER00823"/>
</dbReference>
<comment type="catalytic activity">
    <reaction evidence="5">
        <text>[(1-&gt;4)-alpha-D-galacturonosyl methyl ester](n) + n H2O = [(1-&gt;4)-alpha-D-galacturonosyl](n) + n methanol + n H(+)</text>
        <dbReference type="Rhea" id="RHEA:22380"/>
        <dbReference type="Rhea" id="RHEA-COMP:14570"/>
        <dbReference type="Rhea" id="RHEA-COMP:14573"/>
        <dbReference type="ChEBI" id="CHEBI:15377"/>
        <dbReference type="ChEBI" id="CHEBI:15378"/>
        <dbReference type="ChEBI" id="CHEBI:17790"/>
        <dbReference type="ChEBI" id="CHEBI:140522"/>
        <dbReference type="ChEBI" id="CHEBI:140523"/>
        <dbReference type="EC" id="3.1.1.11"/>
    </reaction>
</comment>
<gene>
    <name evidence="8" type="ORF">NCGR_LOCUS27345</name>
</gene>
<name>A0A811PKN8_9POAL</name>
<keyword evidence="5" id="KW-0732">Signal</keyword>
<dbReference type="Pfam" id="PF01095">
    <property type="entry name" value="Pectinesterase"/>
    <property type="match status" value="1"/>
</dbReference>
<dbReference type="GO" id="GO:0045490">
    <property type="term" value="P:pectin catabolic process"/>
    <property type="evidence" value="ECO:0007669"/>
    <property type="project" value="UniProtKB-UniRule"/>
</dbReference>
<feature type="active site" evidence="4">
    <location>
        <position position="205"/>
    </location>
</feature>
<dbReference type="GO" id="GO:0042545">
    <property type="term" value="P:cell wall modification"/>
    <property type="evidence" value="ECO:0007669"/>
    <property type="project" value="UniProtKB-UniRule"/>
</dbReference>
<reference evidence="8" key="1">
    <citation type="submission" date="2020-10" db="EMBL/GenBank/DDBJ databases">
        <authorList>
            <person name="Han B."/>
            <person name="Lu T."/>
            <person name="Zhao Q."/>
            <person name="Huang X."/>
            <person name="Zhao Y."/>
        </authorList>
    </citation>
    <scope>NUCLEOTIDE SEQUENCE</scope>
</reference>
<dbReference type="GO" id="GO:0030599">
    <property type="term" value="F:pectinesterase activity"/>
    <property type="evidence" value="ECO:0007669"/>
    <property type="project" value="UniProtKB-UniRule"/>
</dbReference>
<feature type="compositionally biased region" description="Low complexity" evidence="6">
    <location>
        <begin position="324"/>
        <end position="347"/>
    </location>
</feature>
<evidence type="ECO:0000256" key="5">
    <source>
        <dbReference type="RuleBase" id="RU000589"/>
    </source>
</evidence>